<evidence type="ECO:0000313" key="1">
    <source>
        <dbReference type="EMBL" id="JAH52265.1"/>
    </source>
</evidence>
<sequence length="43" mass="4860">MQECSQLNCQSSLLDDTLLSFNTAILRSSQIFSPCLHQVLFNI</sequence>
<dbReference type="AlphaFoldDB" id="A0A0E9TH99"/>
<reference evidence="1" key="2">
    <citation type="journal article" date="2015" name="Fish Shellfish Immunol.">
        <title>Early steps in the European eel (Anguilla anguilla)-Vibrio vulnificus interaction in the gills: Role of the RtxA13 toxin.</title>
        <authorList>
            <person name="Callol A."/>
            <person name="Pajuelo D."/>
            <person name="Ebbesson L."/>
            <person name="Teles M."/>
            <person name="MacKenzie S."/>
            <person name="Amaro C."/>
        </authorList>
    </citation>
    <scope>NUCLEOTIDE SEQUENCE</scope>
</reference>
<accession>A0A0E9TH99</accession>
<proteinExistence type="predicted"/>
<organism evidence="1">
    <name type="scientific">Anguilla anguilla</name>
    <name type="common">European freshwater eel</name>
    <name type="synonym">Muraena anguilla</name>
    <dbReference type="NCBI Taxonomy" id="7936"/>
    <lineage>
        <taxon>Eukaryota</taxon>
        <taxon>Metazoa</taxon>
        <taxon>Chordata</taxon>
        <taxon>Craniata</taxon>
        <taxon>Vertebrata</taxon>
        <taxon>Euteleostomi</taxon>
        <taxon>Actinopterygii</taxon>
        <taxon>Neopterygii</taxon>
        <taxon>Teleostei</taxon>
        <taxon>Anguilliformes</taxon>
        <taxon>Anguillidae</taxon>
        <taxon>Anguilla</taxon>
    </lineage>
</organism>
<name>A0A0E9TH99_ANGAN</name>
<protein>
    <submittedName>
        <fullName evidence="1">Uncharacterized protein</fullName>
    </submittedName>
</protein>
<dbReference type="EMBL" id="GBXM01056312">
    <property type="protein sequence ID" value="JAH52265.1"/>
    <property type="molecule type" value="Transcribed_RNA"/>
</dbReference>
<reference evidence="1" key="1">
    <citation type="submission" date="2014-11" db="EMBL/GenBank/DDBJ databases">
        <authorList>
            <person name="Amaro Gonzalez C."/>
        </authorList>
    </citation>
    <scope>NUCLEOTIDE SEQUENCE</scope>
</reference>